<feature type="non-terminal residue" evidence="9">
    <location>
        <position position="1"/>
    </location>
</feature>
<evidence type="ECO:0000256" key="4">
    <source>
        <dbReference type="ARBA" id="ARBA00022741"/>
    </source>
</evidence>
<proteinExistence type="inferred from homology"/>
<evidence type="ECO:0000256" key="8">
    <source>
        <dbReference type="ARBA" id="ARBA00047660"/>
    </source>
</evidence>
<evidence type="ECO:0000313" key="10">
    <source>
        <dbReference type="Proteomes" id="UP000541332"/>
    </source>
</evidence>
<evidence type="ECO:0000256" key="3">
    <source>
        <dbReference type="ARBA" id="ARBA00011984"/>
    </source>
</evidence>
<dbReference type="EC" id="3.6.5.2" evidence="3"/>
<dbReference type="Pfam" id="PF00071">
    <property type="entry name" value="Ras"/>
    <property type="match status" value="1"/>
</dbReference>
<dbReference type="FunFam" id="3.40.50.300:FF:001447">
    <property type="entry name" value="Ras-related protein Rab-1B"/>
    <property type="match status" value="1"/>
</dbReference>
<organism evidence="9 10">
    <name type="scientific">Pampusana beccarii</name>
    <name type="common">Western bronze ground-dove</name>
    <dbReference type="NCBI Taxonomy" id="2953425"/>
    <lineage>
        <taxon>Eukaryota</taxon>
        <taxon>Metazoa</taxon>
        <taxon>Chordata</taxon>
        <taxon>Craniata</taxon>
        <taxon>Vertebrata</taxon>
        <taxon>Euteleostomi</taxon>
        <taxon>Archelosauria</taxon>
        <taxon>Archosauria</taxon>
        <taxon>Dinosauria</taxon>
        <taxon>Saurischia</taxon>
        <taxon>Theropoda</taxon>
        <taxon>Coelurosauria</taxon>
        <taxon>Aves</taxon>
        <taxon>Neognathae</taxon>
        <taxon>Neoaves</taxon>
        <taxon>Columbimorphae</taxon>
        <taxon>Columbiformes</taxon>
        <taxon>Columbidae</taxon>
        <taxon>Pampusana</taxon>
    </lineage>
</organism>
<sequence>KSVKITSNLFSLNFRDTAGQERFRTITTAYYRGAMGIMLVYDITNEKSFDNIKNWIRNIEEHASSDVERMILGNKCDMNEKRQVSKEKGEKVS</sequence>
<dbReference type="PROSITE" id="PS51421">
    <property type="entry name" value="RAS"/>
    <property type="match status" value="1"/>
</dbReference>
<keyword evidence="5" id="KW-0342">GTP-binding</keyword>
<evidence type="ECO:0000256" key="5">
    <source>
        <dbReference type="ARBA" id="ARBA00023134"/>
    </source>
</evidence>
<evidence type="ECO:0000256" key="6">
    <source>
        <dbReference type="ARBA" id="ARBA00023288"/>
    </source>
</evidence>
<dbReference type="AlphaFoldDB" id="A0A7L4FQL7"/>
<dbReference type="SMART" id="SM00175">
    <property type="entry name" value="RAB"/>
    <property type="match status" value="1"/>
</dbReference>
<dbReference type="PRINTS" id="PR00449">
    <property type="entry name" value="RASTRNSFRMNG"/>
</dbReference>
<dbReference type="InterPro" id="IPR050305">
    <property type="entry name" value="Small_GTPase_Rab"/>
</dbReference>
<dbReference type="SMART" id="SM00173">
    <property type="entry name" value="RAS"/>
    <property type="match status" value="1"/>
</dbReference>
<comment type="subcellular location">
    <subcellularLocation>
        <location evidence="1">Membrane</location>
        <topology evidence="1">Lipid-anchor</topology>
    </subcellularLocation>
</comment>
<dbReference type="OrthoDB" id="9989112at2759"/>
<accession>A0A7L4FQL7</accession>
<gene>
    <name evidence="9" type="primary">Rab8b</name>
    <name evidence="9" type="ORF">ALOBEC_R01125</name>
</gene>
<dbReference type="GO" id="GO:0005525">
    <property type="term" value="F:GTP binding"/>
    <property type="evidence" value="ECO:0007669"/>
    <property type="project" value="UniProtKB-KW"/>
</dbReference>
<dbReference type="InterPro" id="IPR027417">
    <property type="entry name" value="P-loop_NTPase"/>
</dbReference>
<keyword evidence="4" id="KW-0547">Nucleotide-binding</keyword>
<evidence type="ECO:0000313" key="9">
    <source>
        <dbReference type="EMBL" id="NXW88849.1"/>
    </source>
</evidence>
<reference evidence="9 10" key="1">
    <citation type="submission" date="2020-02" db="EMBL/GenBank/DDBJ databases">
        <title>Bird 10,000 Genomes (B10K) Project - Family phase.</title>
        <authorList>
            <person name="Zhang G."/>
        </authorList>
    </citation>
    <scope>NUCLEOTIDE SEQUENCE [LARGE SCALE GENOMIC DNA]</scope>
    <source>
        <strain evidence="9">B10K-DU-006-06</strain>
    </source>
</reference>
<comment type="caution">
    <text evidence="9">The sequence shown here is derived from an EMBL/GenBank/DDBJ whole genome shotgun (WGS) entry which is preliminary data.</text>
</comment>
<comment type="similarity">
    <text evidence="2">Belongs to the small GTPase superfamily. Rab family.</text>
</comment>
<dbReference type="SUPFAM" id="SSF52540">
    <property type="entry name" value="P-loop containing nucleoside triphosphate hydrolases"/>
    <property type="match status" value="1"/>
</dbReference>
<keyword evidence="6" id="KW-0449">Lipoprotein</keyword>
<dbReference type="PROSITE" id="PS51419">
    <property type="entry name" value="RAB"/>
    <property type="match status" value="1"/>
</dbReference>
<dbReference type="Proteomes" id="UP000541332">
    <property type="component" value="Unassembled WGS sequence"/>
</dbReference>
<keyword evidence="7" id="KW-0636">Prenylation</keyword>
<evidence type="ECO:0000256" key="7">
    <source>
        <dbReference type="ARBA" id="ARBA00023289"/>
    </source>
</evidence>
<feature type="non-terminal residue" evidence="9">
    <location>
        <position position="93"/>
    </location>
</feature>
<name>A0A7L4FQL7_9COLU</name>
<evidence type="ECO:0000256" key="1">
    <source>
        <dbReference type="ARBA" id="ARBA00004635"/>
    </source>
</evidence>
<comment type="catalytic activity">
    <reaction evidence="8">
        <text>GTP + H2O = GDP + phosphate + H(+)</text>
        <dbReference type="Rhea" id="RHEA:19669"/>
        <dbReference type="ChEBI" id="CHEBI:15377"/>
        <dbReference type="ChEBI" id="CHEBI:15378"/>
        <dbReference type="ChEBI" id="CHEBI:37565"/>
        <dbReference type="ChEBI" id="CHEBI:43474"/>
        <dbReference type="ChEBI" id="CHEBI:58189"/>
        <dbReference type="EC" id="3.6.5.2"/>
    </reaction>
    <physiologicalReaction direction="left-to-right" evidence="8">
        <dbReference type="Rhea" id="RHEA:19670"/>
    </physiologicalReaction>
</comment>
<dbReference type="GO" id="GO:0016020">
    <property type="term" value="C:membrane"/>
    <property type="evidence" value="ECO:0007669"/>
    <property type="project" value="UniProtKB-SubCell"/>
</dbReference>
<protein>
    <recommendedName>
        <fullName evidence="3">small monomeric GTPase</fullName>
        <ecNumber evidence="3">3.6.5.2</ecNumber>
    </recommendedName>
</protein>
<dbReference type="Gene3D" id="3.40.50.300">
    <property type="entry name" value="P-loop containing nucleotide triphosphate hydrolases"/>
    <property type="match status" value="1"/>
</dbReference>
<dbReference type="NCBIfam" id="TIGR00231">
    <property type="entry name" value="small_GTP"/>
    <property type="match status" value="1"/>
</dbReference>
<dbReference type="InterPro" id="IPR005225">
    <property type="entry name" value="Small_GTP-bd"/>
</dbReference>
<dbReference type="InterPro" id="IPR001806">
    <property type="entry name" value="Small_GTPase"/>
</dbReference>
<dbReference type="PANTHER" id="PTHR47980">
    <property type="entry name" value="LD44762P"/>
    <property type="match status" value="1"/>
</dbReference>
<dbReference type="GO" id="GO:0003925">
    <property type="term" value="F:G protein activity"/>
    <property type="evidence" value="ECO:0007669"/>
    <property type="project" value="UniProtKB-EC"/>
</dbReference>
<keyword evidence="10" id="KW-1185">Reference proteome</keyword>
<evidence type="ECO:0000256" key="2">
    <source>
        <dbReference type="ARBA" id="ARBA00006270"/>
    </source>
</evidence>
<dbReference type="EMBL" id="VWYH01005921">
    <property type="protein sequence ID" value="NXW88849.1"/>
    <property type="molecule type" value="Genomic_DNA"/>
</dbReference>